<name>A0A0E0HZ23_ORYNI</name>
<feature type="transmembrane region" description="Helical" evidence="2">
    <location>
        <begin position="15"/>
        <end position="37"/>
    </location>
</feature>
<dbReference type="STRING" id="4536.A0A0E0HZ23"/>
<dbReference type="AlphaFoldDB" id="A0A0E0HZ23"/>
<reference evidence="4" key="1">
    <citation type="submission" date="2015-04" db="UniProtKB">
        <authorList>
            <consortium name="EnsemblPlants"/>
        </authorList>
    </citation>
    <scope>IDENTIFICATION</scope>
    <source>
        <strain evidence="4">SL10</strain>
    </source>
</reference>
<evidence type="ECO:0000313" key="5">
    <source>
        <dbReference type="Proteomes" id="UP000006591"/>
    </source>
</evidence>
<dbReference type="HOGENOM" id="CLU_009180_4_0_1"/>
<dbReference type="Proteomes" id="UP000006591">
    <property type="component" value="Chromosome 7"/>
</dbReference>
<evidence type="ECO:0000313" key="4">
    <source>
        <dbReference type="EnsemblPlants" id="ONIVA07G08450.1"/>
    </source>
</evidence>
<sequence>MSTPISDALQWGEEWQLRLLVLGSLVFQCFLLITAPFRKFPIRSYFKPFIWFAHLGCDALAIYALATLFNCHRKHDAAGHAHGNDILEVLWAPILLIHLGGQDGITAYNIEDNELWMRHLLTSLSQITIAIYVFCKSWPGDDKRLLQAAILLFVPGVLKCLEKPLALNSASINSLVSTAEHAKRTTKRQGKIDRLEDFVEMAKRCCGGNGGQGIPGFALEYNPFELFVDLASPSSGYRLENLLSFSALSQDEVYCLLQNNLSDTFNILYTKEKLFPTILNFPPTHQNDENTQPYTSLVNSVQKTVHRPMLSTFKVFCAAMLRVAVFLNFVPIGLFHHCHRKAYNDKDVKVTYTLLCCTAVLEFYNPSTKVYANSLRTDVLHRSSILTTLCSWIKPCMPNMNCISKTSERPTETYQYMDDKIFQYNLFKYFIRNRKHSKMMNIAGFLGCKDYLDQQWRMNSCSSSRRITYLVLGHVKLWWRDHITDVSAYRKFNDIRGQWTLQFEGCFQQLGWSLEGAFDESVLLWHIATNFCYHHIRGSYDSEHAAIRGSYDCEHAAMMCIHGSSYLNNRFPTWCGKCLHHKNAVQCQEMSNYMMYLLFVNPVMLMAGTRRNLFKDAYNQLKSIMKDSNTPLNENDLMQTIIAKMKQPLETSNERGFIDDAWSIAEELIKLEDTEKMWRVIEGVWVEMLCFSAARCRGYLHAKGLGTGVEFLTYVWLLLHYMGMETLAEKLARAELPNGARSSDSSTTHVGASSSKEQVAGASTSYAS</sequence>
<feature type="compositionally biased region" description="Polar residues" evidence="1">
    <location>
        <begin position="740"/>
        <end position="768"/>
    </location>
</feature>
<feature type="transmembrane region" description="Helical" evidence="2">
    <location>
        <begin position="49"/>
        <end position="69"/>
    </location>
</feature>
<dbReference type="Gramene" id="ONIVA07G08450.1">
    <property type="protein sequence ID" value="ONIVA07G08450.1"/>
    <property type="gene ID" value="ONIVA07G08450"/>
</dbReference>
<dbReference type="Pfam" id="PF13968">
    <property type="entry name" value="DUF4220"/>
    <property type="match status" value="1"/>
</dbReference>
<protein>
    <recommendedName>
        <fullName evidence="3">DUF4220 domain-containing protein</fullName>
    </recommendedName>
</protein>
<keyword evidence="2" id="KW-0812">Transmembrane</keyword>
<dbReference type="InterPro" id="IPR025315">
    <property type="entry name" value="DUF4220"/>
</dbReference>
<proteinExistence type="predicted"/>
<accession>A0A0E0HZ23</accession>
<organism evidence="4">
    <name type="scientific">Oryza nivara</name>
    <name type="common">Indian wild rice</name>
    <name type="synonym">Oryza sativa f. spontanea</name>
    <dbReference type="NCBI Taxonomy" id="4536"/>
    <lineage>
        <taxon>Eukaryota</taxon>
        <taxon>Viridiplantae</taxon>
        <taxon>Streptophyta</taxon>
        <taxon>Embryophyta</taxon>
        <taxon>Tracheophyta</taxon>
        <taxon>Spermatophyta</taxon>
        <taxon>Magnoliopsida</taxon>
        <taxon>Liliopsida</taxon>
        <taxon>Poales</taxon>
        <taxon>Poaceae</taxon>
        <taxon>BOP clade</taxon>
        <taxon>Oryzoideae</taxon>
        <taxon>Oryzeae</taxon>
        <taxon>Oryzinae</taxon>
        <taxon>Oryza</taxon>
    </lineage>
</organism>
<evidence type="ECO:0000256" key="2">
    <source>
        <dbReference type="SAM" id="Phobius"/>
    </source>
</evidence>
<feature type="domain" description="DUF4220" evidence="3">
    <location>
        <begin position="51"/>
        <end position="429"/>
    </location>
</feature>
<evidence type="ECO:0000256" key="1">
    <source>
        <dbReference type="SAM" id="MobiDB-lite"/>
    </source>
</evidence>
<dbReference type="Pfam" id="PF04578">
    <property type="entry name" value="DUF594"/>
    <property type="match status" value="1"/>
</dbReference>
<dbReference type="EnsemblPlants" id="ONIVA07G08450.1">
    <property type="protein sequence ID" value="ONIVA07G08450.1"/>
    <property type="gene ID" value="ONIVA07G08450"/>
</dbReference>
<keyword evidence="2" id="KW-1133">Transmembrane helix</keyword>
<dbReference type="InterPro" id="IPR007658">
    <property type="entry name" value="DUF594"/>
</dbReference>
<dbReference type="PANTHER" id="PTHR31325">
    <property type="entry name" value="OS01G0798800 PROTEIN-RELATED"/>
    <property type="match status" value="1"/>
</dbReference>
<dbReference type="OMA" id="HSIFIAY"/>
<dbReference type="eggNOG" id="ENOG502RRPP">
    <property type="taxonomic scope" value="Eukaryota"/>
</dbReference>
<reference evidence="4" key="2">
    <citation type="submission" date="2018-04" db="EMBL/GenBank/DDBJ databases">
        <title>OnivRS2 (Oryza nivara Reference Sequence Version 2).</title>
        <authorList>
            <person name="Zhang J."/>
            <person name="Kudrna D."/>
            <person name="Lee S."/>
            <person name="Talag J."/>
            <person name="Rajasekar S."/>
            <person name="Welchert J."/>
            <person name="Hsing Y.-I."/>
            <person name="Wing R.A."/>
        </authorList>
    </citation>
    <scope>NUCLEOTIDE SEQUENCE [LARGE SCALE GENOMIC DNA]</scope>
    <source>
        <strain evidence="4">SL10</strain>
    </source>
</reference>
<keyword evidence="5" id="KW-1185">Reference proteome</keyword>
<feature type="region of interest" description="Disordered" evidence="1">
    <location>
        <begin position="738"/>
        <end position="768"/>
    </location>
</feature>
<keyword evidence="2" id="KW-0472">Membrane</keyword>
<evidence type="ECO:0000259" key="3">
    <source>
        <dbReference type="Pfam" id="PF13968"/>
    </source>
</evidence>